<evidence type="ECO:0000313" key="2">
    <source>
        <dbReference type="Proteomes" id="UP000748531"/>
    </source>
</evidence>
<evidence type="ECO:0000313" key="1">
    <source>
        <dbReference type="EMBL" id="KAF5396253.1"/>
    </source>
</evidence>
<accession>A0A8J4T1F9</accession>
<gene>
    <name evidence="1" type="ORF">PHET_10899</name>
</gene>
<organism evidence="1 2">
    <name type="scientific">Paragonimus heterotremus</name>
    <dbReference type="NCBI Taxonomy" id="100268"/>
    <lineage>
        <taxon>Eukaryota</taxon>
        <taxon>Metazoa</taxon>
        <taxon>Spiralia</taxon>
        <taxon>Lophotrochozoa</taxon>
        <taxon>Platyhelminthes</taxon>
        <taxon>Trematoda</taxon>
        <taxon>Digenea</taxon>
        <taxon>Plagiorchiida</taxon>
        <taxon>Troglotremata</taxon>
        <taxon>Troglotrematidae</taxon>
        <taxon>Paragonimus</taxon>
    </lineage>
</organism>
<keyword evidence="2" id="KW-1185">Reference proteome</keyword>
<proteinExistence type="predicted"/>
<dbReference type="EMBL" id="LUCH01008697">
    <property type="protein sequence ID" value="KAF5396253.1"/>
    <property type="molecule type" value="Genomic_DNA"/>
</dbReference>
<dbReference type="AlphaFoldDB" id="A0A8J4T1F9"/>
<dbReference type="Proteomes" id="UP000748531">
    <property type="component" value="Unassembled WGS sequence"/>
</dbReference>
<name>A0A8J4T1F9_9TREM</name>
<comment type="caution">
    <text evidence="1">The sequence shown here is derived from an EMBL/GenBank/DDBJ whole genome shotgun (WGS) entry which is preliminary data.</text>
</comment>
<protein>
    <submittedName>
        <fullName evidence="1">Uncharacterized protein</fullName>
    </submittedName>
</protein>
<reference evidence="1" key="1">
    <citation type="submission" date="2019-05" db="EMBL/GenBank/DDBJ databases">
        <title>Annotation for the trematode Paragonimus heterotremus.</title>
        <authorList>
            <person name="Choi Y.-J."/>
        </authorList>
    </citation>
    <scope>NUCLEOTIDE SEQUENCE</scope>
    <source>
        <strain evidence="1">LC</strain>
    </source>
</reference>
<sequence length="57" mass="6423">MVPSFTLTCNKLLAFTQNQEFSYTKLLLCIDSLLFDLLDHSVHLCVCVLLVFISTGL</sequence>